<keyword evidence="5" id="KW-0677">Repeat</keyword>
<accession>A0A3D8TQF1</accession>
<evidence type="ECO:0000259" key="12">
    <source>
        <dbReference type="PROSITE" id="PS51371"/>
    </source>
</evidence>
<feature type="domain" description="CBS" evidence="12">
    <location>
        <begin position="288"/>
        <end position="345"/>
    </location>
</feature>
<evidence type="ECO:0000256" key="10">
    <source>
        <dbReference type="PROSITE-ProRule" id="PRU01193"/>
    </source>
</evidence>
<evidence type="ECO:0000256" key="9">
    <source>
        <dbReference type="PROSITE-ProRule" id="PRU00703"/>
    </source>
</evidence>
<evidence type="ECO:0000256" key="1">
    <source>
        <dbReference type="ARBA" id="ARBA00004651"/>
    </source>
</evidence>
<sequence>MILTIKFLIIALLIGVSAFFVATEFAIVKMRPSRLDQLIAEGSKRANLARYIYNHLNAYLSACQLGITISSLGLGWLGESTVEAALHPLFDLLHVPSSVVTLLSFVIAFIIITFLHVVVGELVPKTLAIDKTEAVALTVARPLHYFYKIMFPFIWLLNESSVLISKAFGLEPANEHEVAHTEEELRIIVGESYKSGEINQSEFRYVNKIFDFDERMAKEVMIPRTEIVTIDAGSNISDLSDIMKTERYTRYPVIDGDKDHIIGVLNLKEILSAYVEHGSDKKFNIDPYVKPIIRVIETIPIKELLFRMQKERSHIAILLDEYGGTSGLVTVEDIIEEIVGDIRDEFDADEIPEIRRIKDGHYIVDAKLLIDEVNNILGTDIEEEEVDTIGGWFLTQNYEVEVGDEIEYGGYIFRVKEAEPHHIEYLEIIKMDKPEPDQDDDQDDD</sequence>
<proteinExistence type="inferred from homology"/>
<feature type="transmembrane region" description="Helical" evidence="11">
    <location>
        <begin position="6"/>
        <end position="28"/>
    </location>
</feature>
<gene>
    <name evidence="14" type="ORF">UR08_07915</name>
</gene>
<dbReference type="RefSeq" id="WP_115753133.1">
    <property type="nucleotide sequence ID" value="NZ_LARY01000002.1"/>
</dbReference>
<comment type="subcellular location">
    <subcellularLocation>
        <location evidence="1">Cell membrane</location>
        <topology evidence="1">Multi-pass membrane protein</topology>
    </subcellularLocation>
</comment>
<dbReference type="Pfam" id="PF03471">
    <property type="entry name" value="CorC_HlyC"/>
    <property type="match status" value="1"/>
</dbReference>
<keyword evidence="15" id="KW-1185">Reference proteome</keyword>
<keyword evidence="3" id="KW-1003">Cell membrane</keyword>
<comment type="similarity">
    <text evidence="2">Belongs to the UPF0053 family.</text>
</comment>
<evidence type="ECO:0000259" key="13">
    <source>
        <dbReference type="PROSITE" id="PS51846"/>
    </source>
</evidence>
<dbReference type="CDD" id="cd04590">
    <property type="entry name" value="CBS_pair_CorC_HlyC_assoc"/>
    <property type="match status" value="1"/>
</dbReference>
<dbReference type="SUPFAM" id="SSF56176">
    <property type="entry name" value="FAD-binding/transporter-associated domain-like"/>
    <property type="match status" value="1"/>
</dbReference>
<dbReference type="GO" id="GO:0005886">
    <property type="term" value="C:plasma membrane"/>
    <property type="evidence" value="ECO:0007669"/>
    <property type="project" value="UniProtKB-SubCell"/>
</dbReference>
<protein>
    <submittedName>
        <fullName evidence="14">Membrane protein</fullName>
    </submittedName>
</protein>
<dbReference type="InterPro" id="IPR051676">
    <property type="entry name" value="UPF0053_domain"/>
</dbReference>
<feature type="transmembrane region" description="Helical" evidence="11">
    <location>
        <begin position="98"/>
        <end position="119"/>
    </location>
</feature>
<dbReference type="InterPro" id="IPR036318">
    <property type="entry name" value="FAD-bd_PCMH-like_sf"/>
</dbReference>
<dbReference type="EMBL" id="LARY01000002">
    <property type="protein sequence ID" value="RDX00882.1"/>
    <property type="molecule type" value="Genomic_DNA"/>
</dbReference>
<dbReference type="InterPro" id="IPR016169">
    <property type="entry name" value="FAD-bd_PCMH_sub2"/>
</dbReference>
<name>A0A3D8TQF1_9LIST</name>
<dbReference type="SMART" id="SM00116">
    <property type="entry name" value="CBS"/>
    <property type="match status" value="2"/>
</dbReference>
<evidence type="ECO:0000256" key="5">
    <source>
        <dbReference type="ARBA" id="ARBA00022737"/>
    </source>
</evidence>
<feature type="domain" description="CNNM transmembrane" evidence="13">
    <location>
        <begin position="1"/>
        <end position="202"/>
    </location>
</feature>
<keyword evidence="6 10" id="KW-1133">Transmembrane helix</keyword>
<dbReference type="SMART" id="SM01091">
    <property type="entry name" value="CorC_HlyC"/>
    <property type="match status" value="1"/>
</dbReference>
<reference evidence="15" key="1">
    <citation type="submission" date="2015-04" db="EMBL/GenBank/DDBJ databases">
        <authorList>
            <person name="Schardt J."/>
            <person name="Mueller-Herbst S."/>
            <person name="Scherer S."/>
            <person name="Huptas C."/>
        </authorList>
    </citation>
    <scope>NUCLEOTIDE SEQUENCE [LARGE SCALE GENOMIC DNA]</scope>
    <source>
        <strain evidence="15">Kiel-L1</strain>
    </source>
</reference>
<evidence type="ECO:0000313" key="14">
    <source>
        <dbReference type="EMBL" id="RDX00882.1"/>
    </source>
</evidence>
<dbReference type="Pfam" id="PF00571">
    <property type="entry name" value="CBS"/>
    <property type="match status" value="2"/>
</dbReference>
<dbReference type="GO" id="GO:0050660">
    <property type="term" value="F:flavin adenine dinucleotide binding"/>
    <property type="evidence" value="ECO:0007669"/>
    <property type="project" value="InterPro"/>
</dbReference>
<evidence type="ECO:0000313" key="15">
    <source>
        <dbReference type="Proteomes" id="UP000257055"/>
    </source>
</evidence>
<dbReference type="FunFam" id="3.10.580.10:FF:000002">
    <property type="entry name" value="Magnesium/cobalt efflux protein CorC"/>
    <property type="match status" value="1"/>
</dbReference>
<evidence type="ECO:0000256" key="2">
    <source>
        <dbReference type="ARBA" id="ARBA00006337"/>
    </source>
</evidence>
<keyword evidence="7 9" id="KW-0129">CBS domain</keyword>
<evidence type="ECO:0000256" key="6">
    <source>
        <dbReference type="ARBA" id="ARBA00022989"/>
    </source>
</evidence>
<dbReference type="Proteomes" id="UP000257055">
    <property type="component" value="Unassembled WGS sequence"/>
</dbReference>
<dbReference type="InterPro" id="IPR002550">
    <property type="entry name" value="CNNM"/>
</dbReference>
<dbReference type="PANTHER" id="PTHR43099:SF2">
    <property type="entry name" value="UPF0053 PROTEIN YRKA"/>
    <property type="match status" value="1"/>
</dbReference>
<evidence type="ECO:0000256" key="4">
    <source>
        <dbReference type="ARBA" id="ARBA00022692"/>
    </source>
</evidence>
<dbReference type="Gene3D" id="3.30.465.10">
    <property type="match status" value="1"/>
</dbReference>
<evidence type="ECO:0000256" key="8">
    <source>
        <dbReference type="ARBA" id="ARBA00023136"/>
    </source>
</evidence>
<dbReference type="SUPFAM" id="SSF54631">
    <property type="entry name" value="CBS-domain pair"/>
    <property type="match status" value="1"/>
</dbReference>
<keyword evidence="8 10" id="KW-0472">Membrane</keyword>
<evidence type="ECO:0000256" key="7">
    <source>
        <dbReference type="ARBA" id="ARBA00023122"/>
    </source>
</evidence>
<dbReference type="InterPro" id="IPR000644">
    <property type="entry name" value="CBS_dom"/>
</dbReference>
<evidence type="ECO:0000256" key="11">
    <source>
        <dbReference type="SAM" id="Phobius"/>
    </source>
</evidence>
<organism evidence="14 15">
    <name type="scientific">Listeria kieliensis</name>
    <dbReference type="NCBI Taxonomy" id="1621700"/>
    <lineage>
        <taxon>Bacteria</taxon>
        <taxon>Bacillati</taxon>
        <taxon>Bacillota</taxon>
        <taxon>Bacilli</taxon>
        <taxon>Bacillales</taxon>
        <taxon>Listeriaceae</taxon>
        <taxon>Listeria</taxon>
    </lineage>
</organism>
<dbReference type="InterPro" id="IPR005170">
    <property type="entry name" value="Transptr-assoc_dom"/>
</dbReference>
<feature type="domain" description="CBS" evidence="12">
    <location>
        <begin position="221"/>
        <end position="281"/>
    </location>
</feature>
<feature type="transmembrane region" description="Helical" evidence="11">
    <location>
        <begin position="58"/>
        <end position="78"/>
    </location>
</feature>
<dbReference type="PANTHER" id="PTHR43099">
    <property type="entry name" value="UPF0053 PROTEIN YRKA"/>
    <property type="match status" value="1"/>
</dbReference>
<dbReference type="Gene3D" id="3.10.580.10">
    <property type="entry name" value="CBS-domain"/>
    <property type="match status" value="1"/>
</dbReference>
<dbReference type="PROSITE" id="PS51371">
    <property type="entry name" value="CBS"/>
    <property type="match status" value="2"/>
</dbReference>
<dbReference type="AlphaFoldDB" id="A0A3D8TQF1"/>
<dbReference type="InterPro" id="IPR044751">
    <property type="entry name" value="Ion_transp-like_CBS"/>
</dbReference>
<keyword evidence="4 10" id="KW-0812">Transmembrane</keyword>
<evidence type="ECO:0000256" key="3">
    <source>
        <dbReference type="ARBA" id="ARBA00022475"/>
    </source>
</evidence>
<comment type="caution">
    <text evidence="14">The sequence shown here is derived from an EMBL/GenBank/DDBJ whole genome shotgun (WGS) entry which is preliminary data.</text>
</comment>
<dbReference type="InterPro" id="IPR046342">
    <property type="entry name" value="CBS_dom_sf"/>
</dbReference>
<dbReference type="PROSITE" id="PS51846">
    <property type="entry name" value="CNNM"/>
    <property type="match status" value="1"/>
</dbReference>
<dbReference type="Pfam" id="PF01595">
    <property type="entry name" value="CNNM"/>
    <property type="match status" value="1"/>
</dbReference>